<dbReference type="Proteomes" id="UP001642464">
    <property type="component" value="Unassembled WGS sequence"/>
</dbReference>
<feature type="region of interest" description="Disordered" evidence="1">
    <location>
        <begin position="742"/>
        <end position="767"/>
    </location>
</feature>
<evidence type="ECO:0000259" key="3">
    <source>
        <dbReference type="PROSITE" id="PS50126"/>
    </source>
</evidence>
<keyword evidence="2" id="KW-0472">Membrane</keyword>
<feature type="domain" description="S1 motif" evidence="3">
    <location>
        <begin position="124"/>
        <end position="168"/>
    </location>
</feature>
<feature type="non-terminal residue" evidence="4">
    <location>
        <position position="1"/>
    </location>
</feature>
<dbReference type="SUPFAM" id="SSF50249">
    <property type="entry name" value="Nucleic acid-binding proteins"/>
    <property type="match status" value="6"/>
</dbReference>
<dbReference type="PANTHER" id="PTHR10724">
    <property type="entry name" value="30S RIBOSOMAL PROTEIN S1"/>
    <property type="match status" value="1"/>
</dbReference>
<dbReference type="PROSITE" id="PS50126">
    <property type="entry name" value="S1"/>
    <property type="match status" value="6"/>
</dbReference>
<dbReference type="InterPro" id="IPR050437">
    <property type="entry name" value="Ribos_protein_bS1-like"/>
</dbReference>
<proteinExistence type="predicted"/>
<feature type="domain" description="S1 motif" evidence="3">
    <location>
        <begin position="201"/>
        <end position="268"/>
    </location>
</feature>
<evidence type="ECO:0000256" key="2">
    <source>
        <dbReference type="SAM" id="Phobius"/>
    </source>
</evidence>
<dbReference type="Gene3D" id="2.40.50.140">
    <property type="entry name" value="Nucleic acid-binding proteins"/>
    <property type="match status" value="6"/>
</dbReference>
<protein>
    <submittedName>
        <fullName evidence="4">4-hydroxy-3-methylbut-2-enyl diphosphate reductase (HMBPP reductase)</fullName>
    </submittedName>
</protein>
<keyword evidence="2" id="KW-1133">Transmembrane helix</keyword>
<reference evidence="4 5" key="1">
    <citation type="submission" date="2024-02" db="EMBL/GenBank/DDBJ databases">
        <authorList>
            <person name="Chen Y."/>
            <person name="Shah S."/>
            <person name="Dougan E. K."/>
            <person name="Thang M."/>
            <person name="Chan C."/>
        </authorList>
    </citation>
    <scope>NUCLEOTIDE SEQUENCE [LARGE SCALE GENOMIC DNA]</scope>
</reference>
<keyword evidence="2" id="KW-0812">Transmembrane</keyword>
<dbReference type="InterPro" id="IPR012340">
    <property type="entry name" value="NA-bd_OB-fold"/>
</dbReference>
<feature type="transmembrane region" description="Helical" evidence="2">
    <location>
        <begin position="21"/>
        <end position="40"/>
    </location>
</feature>
<gene>
    <name evidence="4" type="ORF">SCF082_LOCUS18431</name>
</gene>
<evidence type="ECO:0000256" key="1">
    <source>
        <dbReference type="SAM" id="MobiDB-lite"/>
    </source>
</evidence>
<accession>A0ABP0KP08</accession>
<evidence type="ECO:0000313" key="4">
    <source>
        <dbReference type="EMBL" id="CAK9028602.1"/>
    </source>
</evidence>
<dbReference type="SMART" id="SM00316">
    <property type="entry name" value="S1"/>
    <property type="match status" value="8"/>
</dbReference>
<dbReference type="Pfam" id="PF00575">
    <property type="entry name" value="S1"/>
    <property type="match status" value="4"/>
</dbReference>
<sequence>STPWLSGSFIMMAPGRPGKSLLNPGVLFLVALAAFHGFTVCRDAFVGPMSGVAGLPTVGSALRGARANTLDFEEQNHAGRLVFGASALILLAKAASMQRRPRSLRTVLQAEAEGKTPLEDLSVGEERSGTVTRVAKIGLYIDIGAEKDALLPQNMVPKDKEYKAGDEITGLKIFEVSTGDDPASRKIRVTLSELPQSKAVGDKVTGKVRAVQTYGVFFDIGLPRDALAPSARLTKKPSDYKRDEEVELEIVSIDGDKVTVGVVGVVVKAPAPSSSFTVGQTVTGTVARVNQQYGVFFDIGGERDALCFTAQLDDELSNYKEGQKVQGLRIAKIDGEKIEVTTRPLSSEAKVGQEVKGMVLTKLQNGAGIFFDAGFSSDVLAPAPLLSKSADEYAPQQEVDLVITEVDGDRVTVSDMNLEDIPKRLSTYIRGQEVTGKVIRATEFGVLVNIGADKPALWRSRGPGATVLPKKPEEFTAGEEVEGLIITRLDPMAGVVEVVIPGAQVVETGVSMSTLKVGDEVKGTVTRSMAFGVFVDIGAERDALYALSQLEKPLESYQQGMVLTGLRISEVNLESQRLGVSMRPTAGEFTVGDEVTGKVSKLMPFGLFVDIGACVDALAPAALLDKELAEYSEGEVLKLRISRLNADENRISVSQKAGAEGSEATITFADLVENKQIKGVIRAVRDYGAFVDIGLGRVDALMPNAMMGEQTGAAFAVGQELEVWVVRVDEEANRVTVSSVEPTAEMRAQRGGRRSRGSSPDSYIPEGFMVPDPKRHVEILGGREDLMDLEPTPWYEWAEKFPGFVKFQEEDHNIVLSAKAFGFRGHVELEHAHQAVVQIPKHLQKADAVKPSPADLVPPIEDLMPNYDSGIKPEIHTKYRQPPLNDPNWRFSPVITEKRTLMKWQDVVDQAGPFVPEVKPGKKVAQEDAGDGD</sequence>
<organism evidence="4 5">
    <name type="scientific">Durusdinium trenchii</name>
    <dbReference type="NCBI Taxonomy" id="1381693"/>
    <lineage>
        <taxon>Eukaryota</taxon>
        <taxon>Sar</taxon>
        <taxon>Alveolata</taxon>
        <taxon>Dinophyceae</taxon>
        <taxon>Suessiales</taxon>
        <taxon>Symbiodiniaceae</taxon>
        <taxon>Durusdinium</taxon>
    </lineage>
</organism>
<feature type="domain" description="S1 motif" evidence="3">
    <location>
        <begin position="279"/>
        <end position="343"/>
    </location>
</feature>
<evidence type="ECO:0000313" key="5">
    <source>
        <dbReference type="Proteomes" id="UP001642464"/>
    </source>
</evidence>
<dbReference type="InterPro" id="IPR003029">
    <property type="entry name" value="S1_domain"/>
</dbReference>
<feature type="domain" description="S1 motif" evidence="3">
    <location>
        <begin position="674"/>
        <end position="740"/>
    </location>
</feature>
<keyword evidence="5" id="KW-1185">Reference proteome</keyword>
<comment type="caution">
    <text evidence="4">The sequence shown here is derived from an EMBL/GenBank/DDBJ whole genome shotgun (WGS) entry which is preliminary data.</text>
</comment>
<name>A0ABP0KP08_9DINO</name>
<feature type="domain" description="S1 motif" evidence="3">
    <location>
        <begin position="518"/>
        <end position="583"/>
    </location>
</feature>
<dbReference type="EMBL" id="CAXAMM010012336">
    <property type="protein sequence ID" value="CAK9028602.1"/>
    <property type="molecule type" value="Genomic_DNA"/>
</dbReference>
<feature type="domain" description="S1 motif" evidence="3">
    <location>
        <begin position="592"/>
        <end position="656"/>
    </location>
</feature>